<sequence>MMKVSIYKQNNKQSIKGGSSGGRGLFLFLELQQRRTEQREGNFLTKRIGAVRRRHSDASRLDGLRLKLESQGLRDVTYMVINHQEERAQRLHTLLAQRLSENIVLYKQEEQQPDVWQTLVGGKDDFLIYDRCGRLTHHISLPYSIIGQGHVESGIKDTYCKRMCGDCTHESAEIPEECKEKADVQPDAGAAPAVEEGTGHGHGHGHHHGHHHGHDHARHGDNHGFHPRGFGHGGGHHQGQHHGNHDNHDHGQSQTQQELSPQGQEQNGQVFQRQQHAELGQMQQAVQIDQVPQEAHGAHVRP</sequence>
<evidence type="ECO:0000256" key="1">
    <source>
        <dbReference type="ARBA" id="ARBA00004613"/>
    </source>
</evidence>
<feature type="domain" description="Selenoprotein P N-terminal" evidence="7">
    <location>
        <begin position="57"/>
        <end position="219"/>
    </location>
</feature>
<evidence type="ECO:0000256" key="5">
    <source>
        <dbReference type="ARBA" id="ARBA00023180"/>
    </source>
</evidence>
<dbReference type="GO" id="GO:0008430">
    <property type="term" value="F:selenium binding"/>
    <property type="evidence" value="ECO:0007669"/>
    <property type="project" value="InterPro"/>
</dbReference>
<evidence type="ECO:0000313" key="8">
    <source>
        <dbReference type="EMBL" id="CAB1448764.1"/>
    </source>
</evidence>
<gene>
    <name evidence="8" type="ORF">PLEPLA_LOCUS36413</name>
</gene>
<evidence type="ECO:0000256" key="3">
    <source>
        <dbReference type="ARBA" id="ARBA00022729"/>
    </source>
</evidence>
<comment type="caution">
    <text evidence="8">The sequence shown here is derived from an EMBL/GenBank/DDBJ whole genome shotgun (WGS) entry which is preliminary data.</text>
</comment>
<reference evidence="8" key="1">
    <citation type="submission" date="2020-03" db="EMBL/GenBank/DDBJ databases">
        <authorList>
            <person name="Weist P."/>
        </authorList>
    </citation>
    <scope>NUCLEOTIDE SEQUENCE</scope>
</reference>
<dbReference type="Pfam" id="PF04592">
    <property type="entry name" value="SelP_N"/>
    <property type="match status" value="1"/>
</dbReference>
<evidence type="ECO:0000259" key="7">
    <source>
        <dbReference type="Pfam" id="PF04592"/>
    </source>
</evidence>
<dbReference type="PANTHER" id="PTHR10105">
    <property type="entry name" value="SELENOPROTEIN P"/>
    <property type="match status" value="1"/>
</dbReference>
<dbReference type="InterPro" id="IPR037941">
    <property type="entry name" value="SeP"/>
</dbReference>
<keyword evidence="5" id="KW-0325">Glycoprotein</keyword>
<proteinExistence type="predicted"/>
<comment type="subcellular location">
    <subcellularLocation>
        <location evidence="1">Secreted</location>
    </subcellularLocation>
</comment>
<dbReference type="InterPro" id="IPR007671">
    <property type="entry name" value="Selenoprotein-P_N"/>
</dbReference>
<dbReference type="AlphaFoldDB" id="A0A9N7VI74"/>
<feature type="compositionally biased region" description="Basic residues" evidence="6">
    <location>
        <begin position="201"/>
        <end position="217"/>
    </location>
</feature>
<organism evidence="8 9">
    <name type="scientific">Pleuronectes platessa</name>
    <name type="common">European plaice</name>
    <dbReference type="NCBI Taxonomy" id="8262"/>
    <lineage>
        <taxon>Eukaryota</taxon>
        <taxon>Metazoa</taxon>
        <taxon>Chordata</taxon>
        <taxon>Craniata</taxon>
        <taxon>Vertebrata</taxon>
        <taxon>Euteleostomi</taxon>
        <taxon>Actinopterygii</taxon>
        <taxon>Neopterygii</taxon>
        <taxon>Teleostei</taxon>
        <taxon>Neoteleostei</taxon>
        <taxon>Acanthomorphata</taxon>
        <taxon>Carangaria</taxon>
        <taxon>Pleuronectiformes</taxon>
        <taxon>Pleuronectoidei</taxon>
        <taxon>Pleuronectidae</taxon>
        <taxon>Pleuronectes</taxon>
    </lineage>
</organism>
<evidence type="ECO:0000256" key="4">
    <source>
        <dbReference type="ARBA" id="ARBA00022933"/>
    </source>
</evidence>
<keyword evidence="4" id="KW-0712">Selenocysteine</keyword>
<name>A0A9N7VI74_PLEPL</name>
<dbReference type="PANTHER" id="PTHR10105:SF3">
    <property type="entry name" value="SELENOPROTEIN P"/>
    <property type="match status" value="1"/>
</dbReference>
<feature type="compositionally biased region" description="Polar residues" evidence="6">
    <location>
        <begin position="252"/>
        <end position="274"/>
    </location>
</feature>
<feature type="region of interest" description="Disordered" evidence="6">
    <location>
        <begin position="178"/>
        <end position="302"/>
    </location>
</feature>
<accession>A0A9N7VI74</accession>
<evidence type="ECO:0000256" key="2">
    <source>
        <dbReference type="ARBA" id="ARBA00022525"/>
    </source>
</evidence>
<dbReference type="EMBL" id="CADEAL010003989">
    <property type="protein sequence ID" value="CAB1448764.1"/>
    <property type="molecule type" value="Genomic_DNA"/>
</dbReference>
<keyword evidence="2" id="KW-0964">Secreted</keyword>
<protein>
    <recommendedName>
        <fullName evidence="7">Selenoprotein P N-terminal domain-containing protein</fullName>
    </recommendedName>
</protein>
<dbReference type="GO" id="GO:0001887">
    <property type="term" value="P:selenium compound metabolic process"/>
    <property type="evidence" value="ECO:0007669"/>
    <property type="project" value="TreeGrafter"/>
</dbReference>
<keyword evidence="9" id="KW-1185">Reference proteome</keyword>
<evidence type="ECO:0000256" key="6">
    <source>
        <dbReference type="SAM" id="MobiDB-lite"/>
    </source>
</evidence>
<keyword evidence="3" id="KW-0732">Signal</keyword>
<dbReference type="Proteomes" id="UP001153269">
    <property type="component" value="Unassembled WGS sequence"/>
</dbReference>
<evidence type="ECO:0000313" key="9">
    <source>
        <dbReference type="Proteomes" id="UP001153269"/>
    </source>
</evidence>
<dbReference type="GO" id="GO:0005576">
    <property type="term" value="C:extracellular region"/>
    <property type="evidence" value="ECO:0007669"/>
    <property type="project" value="UniProtKB-SubCell"/>
</dbReference>